<reference evidence="1" key="1">
    <citation type="journal article" date="2014" name="Int. J. Syst. Evol. Microbiol.">
        <title>Complete genome sequence of Corynebacterium casei LMG S-19264T (=DSM 44701T), isolated from a smear-ripened cheese.</title>
        <authorList>
            <consortium name="US DOE Joint Genome Institute (JGI-PGF)"/>
            <person name="Walter F."/>
            <person name="Albersmeier A."/>
            <person name="Kalinowski J."/>
            <person name="Ruckert C."/>
        </authorList>
    </citation>
    <scope>NUCLEOTIDE SEQUENCE</scope>
    <source>
        <strain evidence="1">CGMCC 1.10859</strain>
    </source>
</reference>
<organism evidence="1 2">
    <name type="scientific">Allgaiera indica</name>
    <dbReference type="NCBI Taxonomy" id="765699"/>
    <lineage>
        <taxon>Bacteria</taxon>
        <taxon>Pseudomonadati</taxon>
        <taxon>Pseudomonadota</taxon>
        <taxon>Alphaproteobacteria</taxon>
        <taxon>Rhodobacterales</taxon>
        <taxon>Paracoccaceae</taxon>
        <taxon>Allgaiera</taxon>
    </lineage>
</organism>
<reference evidence="1" key="2">
    <citation type="submission" date="2023-06" db="EMBL/GenBank/DDBJ databases">
        <authorList>
            <person name="Sun Q."/>
            <person name="Zhou Y."/>
        </authorList>
    </citation>
    <scope>NUCLEOTIDE SEQUENCE</scope>
    <source>
        <strain evidence="1">CGMCC 1.10859</strain>
    </source>
</reference>
<sequence length="64" mass="6814">MAASIAAAFRALSAAAEVADNALDRQFEVAVPDRIWVTDIIPEINQAGGTERKTGSRQRRGLGC</sequence>
<gene>
    <name evidence="1" type="ORF">GCM10008024_28690</name>
</gene>
<evidence type="ECO:0000313" key="2">
    <source>
        <dbReference type="Proteomes" id="UP000634647"/>
    </source>
</evidence>
<comment type="caution">
    <text evidence="1">The sequence shown here is derived from an EMBL/GenBank/DDBJ whole genome shotgun (WGS) entry which is preliminary data.</text>
</comment>
<accession>A0AAN4UTC2</accession>
<name>A0AAN4UTC2_9RHOB</name>
<evidence type="ECO:0000313" key="1">
    <source>
        <dbReference type="EMBL" id="GHE03849.1"/>
    </source>
</evidence>
<dbReference type="Proteomes" id="UP000634647">
    <property type="component" value="Unassembled WGS sequence"/>
</dbReference>
<protein>
    <submittedName>
        <fullName evidence="1">Uncharacterized protein</fullName>
    </submittedName>
</protein>
<dbReference type="AlphaFoldDB" id="A0AAN4UTC2"/>
<proteinExistence type="predicted"/>
<dbReference type="EMBL" id="BNAB01000014">
    <property type="protein sequence ID" value="GHE03849.1"/>
    <property type="molecule type" value="Genomic_DNA"/>
</dbReference>